<keyword evidence="4" id="KW-1185">Reference proteome</keyword>
<evidence type="ECO:0000313" key="4">
    <source>
        <dbReference type="Proteomes" id="UP001060771"/>
    </source>
</evidence>
<proteinExistence type="predicted"/>
<dbReference type="EMBL" id="AP026830">
    <property type="protein sequence ID" value="BDR91331.1"/>
    <property type="molecule type" value="Genomic_DNA"/>
</dbReference>
<organism evidence="2 3">
    <name type="scientific">Vulcanisaeta souniana JCM 11219</name>
    <dbReference type="NCBI Taxonomy" id="1293586"/>
    <lineage>
        <taxon>Archaea</taxon>
        <taxon>Thermoproteota</taxon>
        <taxon>Thermoprotei</taxon>
        <taxon>Thermoproteales</taxon>
        <taxon>Thermoproteaceae</taxon>
        <taxon>Vulcanisaeta</taxon>
    </lineage>
</organism>
<dbReference type="Gene3D" id="3.10.20.30">
    <property type="match status" value="1"/>
</dbReference>
<dbReference type="NCBIfam" id="TIGR01687">
    <property type="entry name" value="moaD_arch"/>
    <property type="match status" value="1"/>
</dbReference>
<reference evidence="1" key="4">
    <citation type="journal article" date="2023" name="Microbiol. Resour. Announc.">
        <title>Complete Genome Sequence of Vulcanisaeta souniana Strain IC-059, a Hyperthermophilic Archaeon Isolated from Hot Spring Water in Japan.</title>
        <authorList>
            <person name="Kato S."/>
            <person name="Itoh T."/>
            <person name="Wu L."/>
            <person name="Ma J."/>
            <person name="Ohkuma M."/>
        </authorList>
    </citation>
    <scope>NUCLEOTIDE SEQUENCE</scope>
    <source>
        <strain evidence="1">JCM 11219</strain>
    </source>
</reference>
<dbReference type="InterPro" id="IPR010038">
    <property type="entry name" value="MoaD_arc-typ"/>
</dbReference>
<evidence type="ECO:0000313" key="3">
    <source>
        <dbReference type="Proteomes" id="UP000657075"/>
    </source>
</evidence>
<dbReference type="InterPro" id="IPR016155">
    <property type="entry name" value="Mopterin_synth/thiamin_S_b"/>
</dbReference>
<dbReference type="Proteomes" id="UP000657075">
    <property type="component" value="Unassembled WGS sequence"/>
</dbReference>
<evidence type="ECO:0000313" key="2">
    <source>
        <dbReference type="EMBL" id="GGI72401.1"/>
    </source>
</evidence>
<sequence>MMKIQVKFLTILYEKTKTLKAEIELPEGSTLLELIKKIDSNIYQGFSKLILDCNNKVREKFLVMINGRSIDFLEGINTRLRDGDEVTFLPHCGIA</sequence>
<name>A0A830E170_9CREN</name>
<dbReference type="PANTHER" id="PTHR38031:SF1">
    <property type="entry name" value="SULFUR CARRIER PROTEIN CYSO"/>
    <property type="match status" value="1"/>
</dbReference>
<dbReference type="Pfam" id="PF02597">
    <property type="entry name" value="ThiS"/>
    <property type="match status" value="1"/>
</dbReference>
<dbReference type="AlphaFoldDB" id="A0A830E170"/>
<reference evidence="2" key="2">
    <citation type="submission" date="2020-09" db="EMBL/GenBank/DDBJ databases">
        <authorList>
            <person name="Sun Q."/>
            <person name="Ohkuma M."/>
        </authorList>
    </citation>
    <scope>NUCLEOTIDE SEQUENCE</scope>
    <source>
        <strain evidence="2">JCM 11219</strain>
    </source>
</reference>
<accession>A0A830E170</accession>
<reference evidence="4" key="3">
    <citation type="submission" date="2022-09" db="EMBL/GenBank/DDBJ databases">
        <title>Complete genome sequence of Vulcanisaeta souniana.</title>
        <authorList>
            <person name="Kato S."/>
            <person name="Itoh T."/>
            <person name="Ohkuma M."/>
        </authorList>
    </citation>
    <scope>NUCLEOTIDE SEQUENCE [LARGE SCALE GENOMIC DNA]</scope>
    <source>
        <strain evidence="4">JCM 11219</strain>
    </source>
</reference>
<dbReference type="Proteomes" id="UP001060771">
    <property type="component" value="Chromosome"/>
</dbReference>
<evidence type="ECO:0000313" key="1">
    <source>
        <dbReference type="EMBL" id="BDR91331.1"/>
    </source>
</evidence>
<dbReference type="RefSeq" id="WP_243680972.1">
    <property type="nucleotide sequence ID" value="NZ_BBBK01000017.1"/>
</dbReference>
<dbReference type="InterPro" id="IPR012675">
    <property type="entry name" value="Beta-grasp_dom_sf"/>
</dbReference>
<dbReference type="SUPFAM" id="SSF54285">
    <property type="entry name" value="MoaD/ThiS"/>
    <property type="match status" value="1"/>
</dbReference>
<dbReference type="InterPro" id="IPR052045">
    <property type="entry name" value="Sulfur_Carrier/Prot_Modifier"/>
</dbReference>
<reference evidence="2" key="1">
    <citation type="journal article" date="2014" name="Int. J. Syst. Evol. Microbiol.">
        <title>Complete genome sequence of Corynebacterium casei LMG S-19264T (=DSM 44701T), isolated from a smear-ripened cheese.</title>
        <authorList>
            <consortium name="US DOE Joint Genome Institute (JGI-PGF)"/>
            <person name="Walter F."/>
            <person name="Albersmeier A."/>
            <person name="Kalinowski J."/>
            <person name="Ruckert C."/>
        </authorList>
    </citation>
    <scope>NUCLEOTIDE SEQUENCE</scope>
    <source>
        <strain evidence="2">JCM 11219</strain>
    </source>
</reference>
<gene>
    <name evidence="2" type="ORF">GCM10007112_06460</name>
    <name evidence="1" type="ORF">Vsou_04240</name>
</gene>
<dbReference type="CDD" id="cd17040">
    <property type="entry name" value="Ubl_MoaD_like"/>
    <property type="match status" value="1"/>
</dbReference>
<dbReference type="PANTHER" id="PTHR38031">
    <property type="entry name" value="SULFUR CARRIER PROTEIN SLR0821-RELATED"/>
    <property type="match status" value="1"/>
</dbReference>
<dbReference type="InterPro" id="IPR003749">
    <property type="entry name" value="ThiS/MoaD-like"/>
</dbReference>
<dbReference type="EMBL" id="BMNM01000002">
    <property type="protein sequence ID" value="GGI72401.1"/>
    <property type="molecule type" value="Genomic_DNA"/>
</dbReference>
<protein>
    <submittedName>
        <fullName evidence="2">Molybdopterin synthase sulfur carrier subunit</fullName>
    </submittedName>
</protein>